<evidence type="ECO:0000256" key="1">
    <source>
        <dbReference type="ARBA" id="ARBA00022741"/>
    </source>
</evidence>
<keyword evidence="7" id="KW-1185">Reference proteome</keyword>
<evidence type="ECO:0000259" key="5">
    <source>
        <dbReference type="PROSITE" id="PS51194"/>
    </source>
</evidence>
<feature type="domain" description="Helicase C-terminal" evidence="5">
    <location>
        <begin position="1"/>
        <end position="99"/>
    </location>
</feature>
<keyword evidence="4" id="KW-0067">ATP-binding</keyword>
<comment type="caution">
    <text evidence="6">The sequence shown here is derived from an EMBL/GenBank/DDBJ whole genome shotgun (WGS) entry which is preliminary data.</text>
</comment>
<reference evidence="6 7" key="1">
    <citation type="submission" date="2024-01" db="EMBL/GenBank/DDBJ databases">
        <title>The complete chloroplast genome sequence of Lithospermum erythrorhizon: insights into the phylogenetic relationship among Boraginaceae species and the maternal lineages of purple gromwells.</title>
        <authorList>
            <person name="Okada T."/>
            <person name="Watanabe K."/>
        </authorList>
    </citation>
    <scope>NUCLEOTIDE SEQUENCE [LARGE SCALE GENOMIC DNA]</scope>
</reference>
<dbReference type="CDD" id="cd18787">
    <property type="entry name" value="SF2_C_DEAD"/>
    <property type="match status" value="1"/>
</dbReference>
<dbReference type="PANTHER" id="PTHR47959">
    <property type="entry name" value="ATP-DEPENDENT RNA HELICASE RHLE-RELATED"/>
    <property type="match status" value="1"/>
</dbReference>
<evidence type="ECO:0000313" key="7">
    <source>
        <dbReference type="Proteomes" id="UP001454036"/>
    </source>
</evidence>
<keyword evidence="3 6" id="KW-0347">Helicase</keyword>
<dbReference type="GO" id="GO:0005524">
    <property type="term" value="F:ATP binding"/>
    <property type="evidence" value="ECO:0007669"/>
    <property type="project" value="UniProtKB-KW"/>
</dbReference>
<evidence type="ECO:0000256" key="2">
    <source>
        <dbReference type="ARBA" id="ARBA00022801"/>
    </source>
</evidence>
<name>A0AAV3P7F0_LITER</name>
<keyword evidence="2" id="KW-0378">Hydrolase</keyword>
<proteinExistence type="predicted"/>
<dbReference type="GO" id="GO:0003724">
    <property type="term" value="F:RNA helicase activity"/>
    <property type="evidence" value="ECO:0007669"/>
    <property type="project" value="TreeGrafter"/>
</dbReference>
<dbReference type="EMBL" id="BAABME010000847">
    <property type="protein sequence ID" value="GAA0145902.1"/>
    <property type="molecule type" value="Genomic_DNA"/>
</dbReference>
<dbReference type="GO" id="GO:0016787">
    <property type="term" value="F:hydrolase activity"/>
    <property type="evidence" value="ECO:0007669"/>
    <property type="project" value="UniProtKB-KW"/>
</dbReference>
<dbReference type="AlphaFoldDB" id="A0AAV3P7F0"/>
<dbReference type="InterPro" id="IPR001650">
    <property type="entry name" value="Helicase_C-like"/>
</dbReference>
<dbReference type="InterPro" id="IPR050079">
    <property type="entry name" value="DEAD_box_RNA_helicase"/>
</dbReference>
<evidence type="ECO:0000256" key="4">
    <source>
        <dbReference type="ARBA" id="ARBA00022840"/>
    </source>
</evidence>
<dbReference type="Gene3D" id="3.40.50.300">
    <property type="entry name" value="P-loop containing nucleotide triphosphate hydrolases"/>
    <property type="match status" value="1"/>
</dbReference>
<evidence type="ECO:0000256" key="3">
    <source>
        <dbReference type="ARBA" id="ARBA00022806"/>
    </source>
</evidence>
<dbReference type="PROSITE" id="PS51194">
    <property type="entry name" value="HELICASE_CTER"/>
    <property type="match status" value="1"/>
</dbReference>
<dbReference type="SUPFAM" id="SSF52540">
    <property type="entry name" value="P-loop containing nucleoside triphosphate hydrolases"/>
    <property type="match status" value="1"/>
</dbReference>
<sequence>MDHDARNINLNRFRARKTMLMIVSDVAARGIDLPLLDNVINFDFPSRPKLFVHRMGRVARNGRPGTAISLVTSEDIPYMLDLHLFLSKPIKAAPTEEEV</sequence>
<evidence type="ECO:0000313" key="6">
    <source>
        <dbReference type="EMBL" id="GAA0145902.1"/>
    </source>
</evidence>
<gene>
    <name evidence="6" type="ORF">LIER_05979</name>
</gene>
<organism evidence="6 7">
    <name type="scientific">Lithospermum erythrorhizon</name>
    <name type="common">Purple gromwell</name>
    <name type="synonym">Lithospermum officinale var. erythrorhizon</name>
    <dbReference type="NCBI Taxonomy" id="34254"/>
    <lineage>
        <taxon>Eukaryota</taxon>
        <taxon>Viridiplantae</taxon>
        <taxon>Streptophyta</taxon>
        <taxon>Embryophyta</taxon>
        <taxon>Tracheophyta</taxon>
        <taxon>Spermatophyta</taxon>
        <taxon>Magnoliopsida</taxon>
        <taxon>eudicotyledons</taxon>
        <taxon>Gunneridae</taxon>
        <taxon>Pentapetalae</taxon>
        <taxon>asterids</taxon>
        <taxon>lamiids</taxon>
        <taxon>Boraginales</taxon>
        <taxon>Boraginaceae</taxon>
        <taxon>Boraginoideae</taxon>
        <taxon>Lithospermeae</taxon>
        <taxon>Lithospermum</taxon>
    </lineage>
</organism>
<dbReference type="PANTHER" id="PTHR47959:SF8">
    <property type="entry name" value="RNA HELICASE"/>
    <property type="match status" value="1"/>
</dbReference>
<dbReference type="Proteomes" id="UP001454036">
    <property type="component" value="Unassembled WGS sequence"/>
</dbReference>
<keyword evidence="1" id="KW-0547">Nucleotide-binding</keyword>
<dbReference type="GO" id="GO:0005829">
    <property type="term" value="C:cytosol"/>
    <property type="evidence" value="ECO:0007669"/>
    <property type="project" value="TreeGrafter"/>
</dbReference>
<accession>A0AAV3P7F0</accession>
<dbReference type="InterPro" id="IPR027417">
    <property type="entry name" value="P-loop_NTPase"/>
</dbReference>
<dbReference type="Pfam" id="PF00271">
    <property type="entry name" value="Helicase_C"/>
    <property type="match status" value="1"/>
</dbReference>
<protein>
    <submittedName>
        <fullName evidence="6">RNA helicase</fullName>
    </submittedName>
</protein>
<dbReference type="SMART" id="SM00490">
    <property type="entry name" value="HELICc"/>
    <property type="match status" value="1"/>
</dbReference>